<dbReference type="AlphaFoldDB" id="A0A843WTZ3"/>
<evidence type="ECO:0000313" key="1">
    <source>
        <dbReference type="EMBL" id="MQM08721.1"/>
    </source>
</evidence>
<gene>
    <name evidence="1" type="ORF">Taro_041574</name>
</gene>
<proteinExistence type="predicted"/>
<organism evidence="1 2">
    <name type="scientific">Colocasia esculenta</name>
    <name type="common">Wild taro</name>
    <name type="synonym">Arum esculentum</name>
    <dbReference type="NCBI Taxonomy" id="4460"/>
    <lineage>
        <taxon>Eukaryota</taxon>
        <taxon>Viridiplantae</taxon>
        <taxon>Streptophyta</taxon>
        <taxon>Embryophyta</taxon>
        <taxon>Tracheophyta</taxon>
        <taxon>Spermatophyta</taxon>
        <taxon>Magnoliopsida</taxon>
        <taxon>Liliopsida</taxon>
        <taxon>Araceae</taxon>
        <taxon>Aroideae</taxon>
        <taxon>Colocasieae</taxon>
        <taxon>Colocasia</taxon>
    </lineage>
</organism>
<keyword evidence="2" id="KW-1185">Reference proteome</keyword>
<sequence length="116" mass="13321">MSRYMQGWVRWTRECQSSEGMAIPARCAFGDQSFVLFIGKDMELASIHVRVLERLGINMQKNMLKYLLPIDGHVEQVLHDDGDVQAMFDLHKCQGTSFINLHIHAIVTLIFKNSNK</sequence>
<dbReference type="EMBL" id="NMUH01004192">
    <property type="protein sequence ID" value="MQM08721.1"/>
    <property type="molecule type" value="Genomic_DNA"/>
</dbReference>
<protein>
    <submittedName>
        <fullName evidence="1">Uncharacterized protein</fullName>
    </submittedName>
</protein>
<reference evidence="1" key="1">
    <citation type="submission" date="2017-07" db="EMBL/GenBank/DDBJ databases">
        <title>Taro Niue Genome Assembly and Annotation.</title>
        <authorList>
            <person name="Atibalentja N."/>
            <person name="Keating K."/>
            <person name="Fields C.J."/>
        </authorList>
    </citation>
    <scope>NUCLEOTIDE SEQUENCE</scope>
    <source>
        <strain evidence="1">Niue_2</strain>
        <tissue evidence="1">Leaf</tissue>
    </source>
</reference>
<dbReference type="Proteomes" id="UP000652761">
    <property type="component" value="Unassembled WGS sequence"/>
</dbReference>
<evidence type="ECO:0000313" key="2">
    <source>
        <dbReference type="Proteomes" id="UP000652761"/>
    </source>
</evidence>
<comment type="caution">
    <text evidence="1">The sequence shown here is derived from an EMBL/GenBank/DDBJ whole genome shotgun (WGS) entry which is preliminary data.</text>
</comment>
<accession>A0A843WTZ3</accession>
<name>A0A843WTZ3_COLES</name>